<evidence type="ECO:0000256" key="12">
    <source>
        <dbReference type="RuleBase" id="RU003572"/>
    </source>
</evidence>
<accession>A0ABU0XIB2</accession>
<keyword evidence="4 10" id="KW-0816">Tricarboxylic acid cycle</keyword>
<comment type="pathway">
    <text evidence="10 12">Carbohydrate metabolism; glyoxylate cycle; (S)-malate from isocitrate: step 2/2.</text>
</comment>
<evidence type="ECO:0000313" key="17">
    <source>
        <dbReference type="EMBL" id="MDQ4213425.1"/>
    </source>
</evidence>
<keyword evidence="7 10" id="KW-0460">Magnesium</keyword>
<evidence type="ECO:0000256" key="10">
    <source>
        <dbReference type="HAMAP-Rule" id="MF_00641"/>
    </source>
</evidence>
<dbReference type="RefSeq" id="WP_308488371.1">
    <property type="nucleotide sequence ID" value="NZ_JAVFCB010000003.1"/>
</dbReference>
<dbReference type="SUPFAM" id="SSF51645">
    <property type="entry name" value="Malate synthase G"/>
    <property type="match status" value="1"/>
</dbReference>
<name>A0ABU0XIB2_9MICO</name>
<evidence type="ECO:0000256" key="1">
    <source>
        <dbReference type="ARBA" id="ARBA00001946"/>
    </source>
</evidence>
<evidence type="ECO:0000256" key="5">
    <source>
        <dbReference type="ARBA" id="ARBA00022679"/>
    </source>
</evidence>
<feature type="binding site" evidence="10">
    <location>
        <position position="538"/>
    </location>
    <ligand>
        <name>acetyl-CoA</name>
        <dbReference type="ChEBI" id="CHEBI:57288"/>
    </ligand>
</feature>
<dbReference type="HAMAP" id="MF_00641">
    <property type="entry name" value="Malate_synth_G"/>
    <property type="match status" value="1"/>
</dbReference>
<dbReference type="EMBL" id="JAVFCB010000003">
    <property type="protein sequence ID" value="MDQ4213425.1"/>
    <property type="molecule type" value="Genomic_DNA"/>
</dbReference>
<feature type="active site" description="Proton donor" evidence="10">
    <location>
        <position position="628"/>
    </location>
</feature>
<keyword evidence="6 10" id="KW-0479">Metal-binding</keyword>
<reference evidence="17 18" key="1">
    <citation type="submission" date="2023-08" db="EMBL/GenBank/DDBJ databases">
        <title>Microbacterium sp. nov., isolated from a waste landfill.</title>
        <authorList>
            <person name="Wen W."/>
        </authorList>
    </citation>
    <scope>NUCLEOTIDE SEQUENCE [LARGE SCALE GENOMIC DNA]</scope>
    <source>
        <strain evidence="17 18">ASV81</strain>
    </source>
</reference>
<dbReference type="InterPro" id="IPR046363">
    <property type="entry name" value="MS_N_TIM-barrel_dom"/>
</dbReference>
<feature type="binding site" evidence="10">
    <location>
        <position position="273"/>
    </location>
    <ligand>
        <name>acetyl-CoA</name>
        <dbReference type="ChEBI" id="CHEBI:57288"/>
    </ligand>
</feature>
<keyword evidence="18" id="KW-1185">Reference proteome</keyword>
<comment type="cofactor">
    <cofactor evidence="1 10">
        <name>Mg(2+)</name>
        <dbReference type="ChEBI" id="CHEBI:18420"/>
    </cofactor>
</comment>
<evidence type="ECO:0000313" key="18">
    <source>
        <dbReference type="Proteomes" id="UP001230289"/>
    </source>
</evidence>
<dbReference type="EC" id="2.3.3.9" evidence="10 11"/>
<comment type="similarity">
    <text evidence="10 12">Belongs to the malate synthase family. GlcB subfamily.</text>
</comment>
<keyword evidence="2 10" id="KW-0329">Glyoxylate bypass</keyword>
<evidence type="ECO:0000259" key="13">
    <source>
        <dbReference type="Pfam" id="PF01274"/>
    </source>
</evidence>
<evidence type="ECO:0000256" key="8">
    <source>
        <dbReference type="ARBA" id="ARBA00023097"/>
    </source>
</evidence>
<dbReference type="PANTHER" id="PTHR42739:SF1">
    <property type="entry name" value="MALATE SYNTHASE G"/>
    <property type="match status" value="1"/>
</dbReference>
<comment type="caution">
    <text evidence="10">Lacks conserved residue(s) required for the propagation of feature annotation.</text>
</comment>
<dbReference type="Proteomes" id="UP001230289">
    <property type="component" value="Unassembled WGS sequence"/>
</dbReference>
<gene>
    <name evidence="10" type="primary">glcB</name>
    <name evidence="17" type="ORF">RBR11_05810</name>
</gene>
<feature type="binding site" evidence="10">
    <location>
        <position position="429"/>
    </location>
    <ligand>
        <name>glyoxylate</name>
        <dbReference type="ChEBI" id="CHEBI:36655"/>
    </ligand>
</feature>
<evidence type="ECO:0000259" key="15">
    <source>
        <dbReference type="Pfam" id="PF20658"/>
    </source>
</evidence>
<dbReference type="Gene3D" id="3.20.20.360">
    <property type="entry name" value="Malate synthase, domain 3"/>
    <property type="match status" value="2"/>
</dbReference>
<evidence type="ECO:0000259" key="14">
    <source>
        <dbReference type="Pfam" id="PF20656"/>
    </source>
</evidence>
<evidence type="ECO:0000256" key="11">
    <source>
        <dbReference type="NCBIfam" id="TIGR01345"/>
    </source>
</evidence>
<feature type="binding site" evidence="10">
    <location>
        <position position="429"/>
    </location>
    <ligand>
        <name>Mg(2+)</name>
        <dbReference type="ChEBI" id="CHEBI:18420"/>
    </ligand>
</feature>
<feature type="domain" description="Malate synthase C-terminal" evidence="16">
    <location>
        <begin position="589"/>
        <end position="669"/>
    </location>
</feature>
<sequence length="728" mass="77664">MTSYLSRADLSVAAPIVEFAEASLADAGRDIDAFWAGASAIVHDLVPRNAALLAKRDELQQKIDEYHRANPGLPDPAAYRAFLTEIGYLVPVPESVSVTTENVDPEIATLAGPQLVVPLLNARFALNAANARWGSLYDALYGTDAIDQTGELAPGTEFNPARAAAVVAYGRRLLDGIAPLADGSHTEATGYRVDADGLVVSTAAGDRRLADPARFVGYTGDADAPGAVLLVQNGTHAEILIDRTGRIGSTDAAGVQDIILESALTAILDLEDSVAAVDGDDKALGYRNWRGFMDGTLTESVTKGGRTFTRALNPDRTYRTANGGEITLPGRAVLFIRNVGHLMRTPAVLDRNGEEVFEGIVDAIMTALGTLPELEGPNRGRNSRTGSMYIVKPKMHGPEEVAFATELFGRVEELLGLPARTMKVGIMDEERRTSANLAAAIAAGSDRVVFINTGFLDRTGDEIHTSLHAGPFLPKAGIKAQPFMKAYEDRNVAIGVAAGLSGRAQIGKGMWAEPDLMHDMLEKKIAHPLAGASTAWVPSPTAGTLHALHYHEVDPFTVRATLPPVDDSALDRLLVPPLADEGALTPEVVAEEIDNNVQSILGYVVRWIDQGIGVSKVPDIHDIGLMEDRATLRISSQLLANWLLHGVITEAQVDDSLRRLAVVVDEQNAGDPNYEPLAFAEGEEPGIAFTAARRLIVEGAAQPSGYTEPLLHGLRREKKAEQAAAVTA</sequence>
<evidence type="ECO:0000256" key="4">
    <source>
        <dbReference type="ARBA" id="ARBA00022532"/>
    </source>
</evidence>
<evidence type="ECO:0000256" key="6">
    <source>
        <dbReference type="ARBA" id="ARBA00022723"/>
    </source>
</evidence>
<dbReference type="GO" id="GO:0004474">
    <property type="term" value="F:malate synthase activity"/>
    <property type="evidence" value="ECO:0007669"/>
    <property type="project" value="UniProtKB-EC"/>
</dbReference>
<evidence type="ECO:0000256" key="2">
    <source>
        <dbReference type="ARBA" id="ARBA00022435"/>
    </source>
</evidence>
<evidence type="ECO:0000256" key="7">
    <source>
        <dbReference type="ARBA" id="ARBA00022842"/>
    </source>
</evidence>
<feature type="binding site" evidence="10">
    <location>
        <position position="457"/>
    </location>
    <ligand>
        <name>Mg(2+)</name>
        <dbReference type="ChEBI" id="CHEBI:18420"/>
    </ligand>
</feature>
<comment type="catalytic activity">
    <reaction evidence="9 10 12">
        <text>glyoxylate + acetyl-CoA + H2O = (S)-malate + CoA + H(+)</text>
        <dbReference type="Rhea" id="RHEA:18181"/>
        <dbReference type="ChEBI" id="CHEBI:15377"/>
        <dbReference type="ChEBI" id="CHEBI:15378"/>
        <dbReference type="ChEBI" id="CHEBI:15589"/>
        <dbReference type="ChEBI" id="CHEBI:36655"/>
        <dbReference type="ChEBI" id="CHEBI:57287"/>
        <dbReference type="ChEBI" id="CHEBI:57288"/>
        <dbReference type="EC" id="2.3.3.9"/>
    </reaction>
</comment>
<dbReference type="Pfam" id="PF20659">
    <property type="entry name" value="MS_C"/>
    <property type="match status" value="1"/>
</dbReference>
<keyword evidence="17" id="KW-0012">Acyltransferase</keyword>
<comment type="function">
    <text evidence="10">Involved in the glycolate utilization. Catalyzes the condensation and subsequent hydrolysis of acetyl-coenzyme A (acetyl-CoA) and glyoxylate to form malate and CoA.</text>
</comment>
<dbReference type="InterPro" id="IPR011076">
    <property type="entry name" value="Malate_synth_sf"/>
</dbReference>
<protein>
    <recommendedName>
        <fullName evidence="10 11">Malate synthase G</fullName>
        <ecNumber evidence="10 11">2.3.3.9</ecNumber>
    </recommendedName>
</protein>
<dbReference type="InterPro" id="IPR048356">
    <property type="entry name" value="MS_N"/>
</dbReference>
<comment type="subcellular location">
    <subcellularLocation>
        <location evidence="10 12">Cytoplasm</location>
    </subcellularLocation>
</comment>
<feature type="binding site" evidence="10">
    <location>
        <begin position="123"/>
        <end position="124"/>
    </location>
    <ligand>
        <name>acetyl-CoA</name>
        <dbReference type="ChEBI" id="CHEBI:57288"/>
    </ligand>
</feature>
<feature type="binding site" evidence="10">
    <location>
        <position position="116"/>
    </location>
    <ligand>
        <name>acetyl-CoA</name>
        <dbReference type="ChEBI" id="CHEBI:57288"/>
    </ligand>
</feature>
<keyword evidence="8 10" id="KW-0558">Oxidation</keyword>
<dbReference type="InterPro" id="IPR044856">
    <property type="entry name" value="Malate_synth_C_sf"/>
</dbReference>
<comment type="subunit">
    <text evidence="10">Monomer.</text>
</comment>
<feature type="binding site" evidence="10">
    <location>
        <position position="310"/>
    </location>
    <ligand>
        <name>acetyl-CoA</name>
        <dbReference type="ChEBI" id="CHEBI:57288"/>
    </ligand>
</feature>
<dbReference type="InterPro" id="IPR001465">
    <property type="entry name" value="Malate_synthase_TIM"/>
</dbReference>
<dbReference type="Pfam" id="PF20656">
    <property type="entry name" value="MS_N"/>
    <property type="match status" value="1"/>
</dbReference>
<feature type="active site" description="Proton acceptor" evidence="10">
    <location>
        <position position="337"/>
    </location>
</feature>
<feature type="domain" description="Malate synthase N-terminal" evidence="14">
    <location>
        <begin position="32"/>
        <end position="72"/>
    </location>
</feature>
<evidence type="ECO:0000259" key="16">
    <source>
        <dbReference type="Pfam" id="PF20659"/>
    </source>
</evidence>
<dbReference type="PANTHER" id="PTHR42739">
    <property type="entry name" value="MALATE SYNTHASE G"/>
    <property type="match status" value="1"/>
</dbReference>
<evidence type="ECO:0000256" key="9">
    <source>
        <dbReference type="ARBA" id="ARBA00047918"/>
    </source>
</evidence>
<dbReference type="NCBIfam" id="TIGR01345">
    <property type="entry name" value="malate_syn_G"/>
    <property type="match status" value="1"/>
</dbReference>
<proteinExistence type="inferred from homology"/>
<feature type="domain" description="Malate synthase TIM barrel" evidence="13">
    <location>
        <begin position="333"/>
        <end position="558"/>
    </location>
</feature>
<keyword evidence="5 10" id="KW-0808">Transferase</keyword>
<dbReference type="NCBIfam" id="NF002825">
    <property type="entry name" value="PRK02999.1"/>
    <property type="match status" value="1"/>
</dbReference>
<dbReference type="InterPro" id="IPR048355">
    <property type="entry name" value="MS_C"/>
</dbReference>
<dbReference type="Gene3D" id="1.20.1220.12">
    <property type="entry name" value="Malate synthase, domain III"/>
    <property type="match status" value="1"/>
</dbReference>
<evidence type="ECO:0000256" key="3">
    <source>
        <dbReference type="ARBA" id="ARBA00022490"/>
    </source>
</evidence>
<organism evidence="17 18">
    <name type="scientific">Microbacterium capsulatum</name>
    <dbReference type="NCBI Taxonomy" id="3041921"/>
    <lineage>
        <taxon>Bacteria</taxon>
        <taxon>Bacillati</taxon>
        <taxon>Actinomycetota</taxon>
        <taxon>Actinomycetes</taxon>
        <taxon>Micrococcales</taxon>
        <taxon>Microbacteriaceae</taxon>
        <taxon>Microbacterium</taxon>
    </lineage>
</organism>
<dbReference type="Pfam" id="PF20658">
    <property type="entry name" value="MSG_insertion"/>
    <property type="match status" value="1"/>
</dbReference>
<keyword evidence="3 10" id="KW-0963">Cytoplasm</keyword>
<feature type="domain" description="Malate synthase G alpha-beta insertion" evidence="15">
    <location>
        <begin position="158"/>
        <end position="231"/>
    </location>
</feature>
<feature type="binding site" evidence="10">
    <location>
        <position position="337"/>
    </location>
    <ligand>
        <name>glyoxylate</name>
        <dbReference type="ChEBI" id="CHEBI:36655"/>
    </ligand>
</feature>
<dbReference type="InterPro" id="IPR048357">
    <property type="entry name" value="MSG_insertion"/>
</dbReference>
<dbReference type="InterPro" id="IPR006253">
    <property type="entry name" value="Malate_synthG"/>
</dbReference>
<comment type="caution">
    <text evidence="17">The sequence shown here is derived from an EMBL/GenBank/DDBJ whole genome shotgun (WGS) entry which is preliminary data.</text>
</comment>
<feature type="binding site" evidence="10">
    <location>
        <begin position="454"/>
        <end position="457"/>
    </location>
    <ligand>
        <name>glyoxylate</name>
        <dbReference type="ChEBI" id="CHEBI:36655"/>
    </ligand>
</feature>
<dbReference type="Pfam" id="PF01274">
    <property type="entry name" value="MS_TIM-barrel"/>
    <property type="match status" value="1"/>
</dbReference>